<keyword evidence="3" id="KW-1185">Reference proteome</keyword>
<feature type="compositionally biased region" description="Polar residues" evidence="1">
    <location>
        <begin position="495"/>
        <end position="510"/>
    </location>
</feature>
<accession>A0ABR2UNC4</accession>
<sequence length="677" mass="74495">MFGGLANLRPKYDTQASSILLIVPVDPVGYKSHFYRQNVRAPLWVDSALTSMSDSLRLMLQPSTIGPPPKDVPPATPVRLPDYAPQCPEHASRHRSLVKHLQSLHRPAGLSEAHFAALGVDVHTDAPAEDVVPAPSFLPPASEEWDAVTPDQVQTKDAKFRIPLSNGNLSPEARAYLDRRNELLTDNETAFRTVRRIRPGPGTKAARLGNCYEFYRQLEQMAGYWDDTSLPPLPDDGQAVPKEAEAKPPKTSQPKPLDSSLEQAQLALVGSATTPESNSRSEPKEPEHKESWRVTYRTASGNTMPAEIRHNMVSSFIKLVAYDFGCNLCAPRVEPRLQLLEPPSAHKRQSREPLASYYPSGCVFLVRTPTTRDAARSGIVEGPLAAVSARNTISFSTQTENSIDFGRELIAALITAQHRARDGQEEKRFGEGKWWATAKRWGGGEGGPIGREIESSAGGGVGDKEKSPIDAPVNTTTNSPTSSAALNAEKPSPPQNGGRSTTSRTPSGRLQSPPYPISPSSGLPMRGPPAAKRQRKGGQLSIYENYRQVRLPSSTWDKKARYMALGKVPGAEYDDVFVISSVFHHLSVLRVRVPMRLLDVLAGAPEDADDDDKDRKEEAKGAERSWGKLEVWRSKWFDMFLAQDRVEALRLLWGINAWTMRKVEGKDGKKDVDMKGA</sequence>
<name>A0ABR2UNC4_9PEZI</name>
<evidence type="ECO:0000256" key="1">
    <source>
        <dbReference type="SAM" id="MobiDB-lite"/>
    </source>
</evidence>
<dbReference type="EMBL" id="JARVKF010000411">
    <property type="protein sequence ID" value="KAK9415920.1"/>
    <property type="molecule type" value="Genomic_DNA"/>
</dbReference>
<protein>
    <submittedName>
        <fullName evidence="2">Uncharacterized protein</fullName>
    </submittedName>
</protein>
<dbReference type="Proteomes" id="UP001408356">
    <property type="component" value="Unassembled WGS sequence"/>
</dbReference>
<comment type="caution">
    <text evidence="2">The sequence shown here is derived from an EMBL/GenBank/DDBJ whole genome shotgun (WGS) entry which is preliminary data.</text>
</comment>
<feature type="compositionally biased region" description="Basic and acidic residues" evidence="1">
    <location>
        <begin position="279"/>
        <end position="292"/>
    </location>
</feature>
<proteinExistence type="predicted"/>
<reference evidence="2 3" key="1">
    <citation type="journal article" date="2024" name="J. Plant Pathol.">
        <title>Sequence and assembly of the genome of Seiridium unicorne, isolate CBS 538.82, causal agent of cypress canker disease.</title>
        <authorList>
            <person name="Scali E."/>
            <person name="Rocca G.D."/>
            <person name="Danti R."/>
            <person name="Garbelotto M."/>
            <person name="Barberini S."/>
            <person name="Baroncelli R."/>
            <person name="Emiliani G."/>
        </authorList>
    </citation>
    <scope>NUCLEOTIDE SEQUENCE [LARGE SCALE GENOMIC DNA]</scope>
    <source>
        <strain evidence="2 3">BM-138-508</strain>
    </source>
</reference>
<gene>
    <name evidence="2" type="ORF">SUNI508_10049</name>
</gene>
<organism evidence="2 3">
    <name type="scientific">Seiridium unicorne</name>
    <dbReference type="NCBI Taxonomy" id="138068"/>
    <lineage>
        <taxon>Eukaryota</taxon>
        <taxon>Fungi</taxon>
        <taxon>Dikarya</taxon>
        <taxon>Ascomycota</taxon>
        <taxon>Pezizomycotina</taxon>
        <taxon>Sordariomycetes</taxon>
        <taxon>Xylariomycetidae</taxon>
        <taxon>Amphisphaeriales</taxon>
        <taxon>Sporocadaceae</taxon>
        <taxon>Seiridium</taxon>
    </lineage>
</organism>
<feature type="compositionally biased region" description="Low complexity" evidence="1">
    <location>
        <begin position="474"/>
        <end position="488"/>
    </location>
</feature>
<evidence type="ECO:0000313" key="3">
    <source>
        <dbReference type="Proteomes" id="UP001408356"/>
    </source>
</evidence>
<evidence type="ECO:0000313" key="2">
    <source>
        <dbReference type="EMBL" id="KAK9415920.1"/>
    </source>
</evidence>
<feature type="region of interest" description="Disordered" evidence="1">
    <location>
        <begin position="226"/>
        <end position="293"/>
    </location>
</feature>
<feature type="region of interest" description="Disordered" evidence="1">
    <location>
        <begin position="438"/>
        <end position="541"/>
    </location>
</feature>